<evidence type="ECO:0000256" key="4">
    <source>
        <dbReference type="ARBA" id="ARBA00022989"/>
    </source>
</evidence>
<feature type="transmembrane region" description="Helical" evidence="7">
    <location>
        <begin position="31"/>
        <end position="51"/>
    </location>
</feature>
<dbReference type="GO" id="GO:0015250">
    <property type="term" value="F:water channel activity"/>
    <property type="evidence" value="ECO:0007669"/>
    <property type="project" value="TreeGrafter"/>
</dbReference>
<dbReference type="Pfam" id="PF00230">
    <property type="entry name" value="MIP"/>
    <property type="match status" value="1"/>
</dbReference>
<organism evidence="8 9">
    <name type="scientific">Paragonimus westermani</name>
    <dbReference type="NCBI Taxonomy" id="34504"/>
    <lineage>
        <taxon>Eukaryota</taxon>
        <taxon>Metazoa</taxon>
        <taxon>Spiralia</taxon>
        <taxon>Lophotrochozoa</taxon>
        <taxon>Platyhelminthes</taxon>
        <taxon>Trematoda</taxon>
        <taxon>Digenea</taxon>
        <taxon>Plagiorchiida</taxon>
        <taxon>Troglotremata</taxon>
        <taxon>Troglotrematidae</taxon>
        <taxon>Paragonimus</taxon>
    </lineage>
</organism>
<dbReference type="AlphaFoldDB" id="A0A5J4NNJ8"/>
<feature type="transmembrane region" description="Helical" evidence="7">
    <location>
        <begin position="228"/>
        <end position="246"/>
    </location>
</feature>
<dbReference type="InterPro" id="IPR034294">
    <property type="entry name" value="Aquaporin_transptr"/>
</dbReference>
<dbReference type="InterPro" id="IPR000425">
    <property type="entry name" value="MIP"/>
</dbReference>
<dbReference type="EMBL" id="QNGE01001889">
    <property type="protein sequence ID" value="KAA3676628.1"/>
    <property type="molecule type" value="Genomic_DNA"/>
</dbReference>
<keyword evidence="5 7" id="KW-0472">Membrane</keyword>
<evidence type="ECO:0000256" key="5">
    <source>
        <dbReference type="ARBA" id="ARBA00023136"/>
    </source>
</evidence>
<dbReference type="Gene3D" id="1.20.1080.10">
    <property type="entry name" value="Glycerol uptake facilitator protein"/>
    <property type="match status" value="1"/>
</dbReference>
<evidence type="ECO:0000256" key="7">
    <source>
        <dbReference type="SAM" id="Phobius"/>
    </source>
</evidence>
<accession>A0A5J4NNJ8</accession>
<proteinExistence type="inferred from homology"/>
<keyword evidence="4 7" id="KW-1133">Transmembrane helix</keyword>
<keyword evidence="3 6" id="KW-0812">Transmembrane</keyword>
<dbReference type="GO" id="GO:0005886">
    <property type="term" value="C:plasma membrane"/>
    <property type="evidence" value="ECO:0007669"/>
    <property type="project" value="TreeGrafter"/>
</dbReference>
<dbReference type="SUPFAM" id="SSF81338">
    <property type="entry name" value="Aquaporin-like"/>
    <property type="match status" value="1"/>
</dbReference>
<dbReference type="PANTHER" id="PTHR19139">
    <property type="entry name" value="AQUAPORIN TRANSPORTER"/>
    <property type="match status" value="1"/>
</dbReference>
<comment type="caution">
    <text evidence="8">The sequence shown here is derived from an EMBL/GenBank/DDBJ whole genome shotgun (WGS) entry which is preliminary data.</text>
</comment>
<reference evidence="8 9" key="1">
    <citation type="journal article" date="2019" name="Gigascience">
        <title>Whole-genome sequence of the oriental lung fluke Paragonimus westermani.</title>
        <authorList>
            <person name="Oey H."/>
            <person name="Zakrzewski M."/>
            <person name="Narain K."/>
            <person name="Devi K.R."/>
            <person name="Agatsuma T."/>
            <person name="Nawaratna S."/>
            <person name="Gobert G.N."/>
            <person name="Jones M.K."/>
            <person name="Ragan M.A."/>
            <person name="McManus D.P."/>
            <person name="Krause L."/>
        </authorList>
    </citation>
    <scope>NUCLEOTIDE SEQUENCE [LARGE SCALE GENOMIC DNA]</scope>
    <source>
        <strain evidence="8 9">IND2009</strain>
    </source>
</reference>
<name>A0A5J4NNJ8_9TREM</name>
<feature type="transmembrane region" description="Helical" evidence="7">
    <location>
        <begin position="187"/>
        <end position="207"/>
    </location>
</feature>
<comment type="subcellular location">
    <subcellularLocation>
        <location evidence="1">Membrane</location>
        <topology evidence="1">Multi-pass membrane protein</topology>
    </subcellularLocation>
</comment>
<evidence type="ECO:0000313" key="8">
    <source>
        <dbReference type="EMBL" id="KAA3676628.1"/>
    </source>
</evidence>
<comment type="similarity">
    <text evidence="2 6">Belongs to the MIP/aquaporin (TC 1.A.8) family.</text>
</comment>
<feature type="transmembrane region" description="Helical" evidence="7">
    <location>
        <begin position="102"/>
        <end position="126"/>
    </location>
</feature>
<dbReference type="PANTHER" id="PTHR19139:SF199">
    <property type="entry name" value="MIP17260P"/>
    <property type="match status" value="1"/>
</dbReference>
<evidence type="ECO:0000256" key="2">
    <source>
        <dbReference type="ARBA" id="ARBA00006175"/>
    </source>
</evidence>
<keyword evidence="9" id="KW-1185">Reference proteome</keyword>
<evidence type="ECO:0000256" key="3">
    <source>
        <dbReference type="ARBA" id="ARBA00022692"/>
    </source>
</evidence>
<protein>
    <submittedName>
        <fullName evidence="8">Aquaporin-1</fullName>
    </submittedName>
</protein>
<dbReference type="InterPro" id="IPR023271">
    <property type="entry name" value="Aquaporin-like"/>
</dbReference>
<feature type="transmembrane region" description="Helical" evidence="7">
    <location>
        <begin position="147"/>
        <end position="167"/>
    </location>
</feature>
<sequence length="285" mass="32160">SSKMPPKSLHPKVFHASMADWPVCNWYNIRYMLRLIFSEMMANTAIIFTLVHYNAEFPTSLPLSVPAAAVFGWAMWVCGPISGPQITPIIPLALVFMRHITVIYGVVVMVGQFLGTLLGYSLALAMRPDNHPNFHGKDYGLSLRKHVSVSQAFGLEFMAAFWVTMAVSATLDEFRPPVWSQGHITSFYAFFAVTILWLAAVIGHYTGCSVHPFRSLIPAMFNNNYQDVWIYFTAPILGMIVAVLAYEMIMSEGASTARIKAWFTDPKFDRHIDYKQLEEEEDDDS</sequence>
<gene>
    <name evidence="8" type="ORF">DEA37_0009915</name>
</gene>
<feature type="non-terminal residue" evidence="8">
    <location>
        <position position="1"/>
    </location>
</feature>
<keyword evidence="6" id="KW-0813">Transport</keyword>
<dbReference type="Proteomes" id="UP000324629">
    <property type="component" value="Unassembled WGS sequence"/>
</dbReference>
<evidence type="ECO:0000313" key="9">
    <source>
        <dbReference type="Proteomes" id="UP000324629"/>
    </source>
</evidence>
<evidence type="ECO:0000256" key="1">
    <source>
        <dbReference type="ARBA" id="ARBA00004141"/>
    </source>
</evidence>
<evidence type="ECO:0000256" key="6">
    <source>
        <dbReference type="RuleBase" id="RU000477"/>
    </source>
</evidence>
<dbReference type="PRINTS" id="PR00783">
    <property type="entry name" value="MINTRINSICP"/>
</dbReference>